<name>A0A2I0V6T9_9ASPA</name>
<accession>A0A2I0V6T9</accession>
<organism evidence="2 3">
    <name type="scientific">Dendrobium catenatum</name>
    <dbReference type="NCBI Taxonomy" id="906689"/>
    <lineage>
        <taxon>Eukaryota</taxon>
        <taxon>Viridiplantae</taxon>
        <taxon>Streptophyta</taxon>
        <taxon>Embryophyta</taxon>
        <taxon>Tracheophyta</taxon>
        <taxon>Spermatophyta</taxon>
        <taxon>Magnoliopsida</taxon>
        <taxon>Liliopsida</taxon>
        <taxon>Asparagales</taxon>
        <taxon>Orchidaceae</taxon>
        <taxon>Epidendroideae</taxon>
        <taxon>Malaxideae</taxon>
        <taxon>Dendrobiinae</taxon>
        <taxon>Dendrobium</taxon>
    </lineage>
</organism>
<keyword evidence="3" id="KW-1185">Reference proteome</keyword>
<feature type="region of interest" description="Disordered" evidence="1">
    <location>
        <begin position="236"/>
        <end position="267"/>
    </location>
</feature>
<dbReference type="Proteomes" id="UP000233837">
    <property type="component" value="Unassembled WGS sequence"/>
</dbReference>
<feature type="region of interest" description="Disordered" evidence="1">
    <location>
        <begin position="667"/>
        <end position="696"/>
    </location>
</feature>
<feature type="region of interest" description="Disordered" evidence="1">
    <location>
        <begin position="550"/>
        <end position="570"/>
    </location>
</feature>
<reference evidence="2 3" key="2">
    <citation type="journal article" date="2017" name="Nature">
        <title>The Apostasia genome and the evolution of orchids.</title>
        <authorList>
            <person name="Zhang G.Q."/>
            <person name="Liu K.W."/>
            <person name="Li Z."/>
            <person name="Lohaus R."/>
            <person name="Hsiao Y.Y."/>
            <person name="Niu S.C."/>
            <person name="Wang J.Y."/>
            <person name="Lin Y.C."/>
            <person name="Xu Q."/>
            <person name="Chen L.J."/>
            <person name="Yoshida K."/>
            <person name="Fujiwara S."/>
            <person name="Wang Z.W."/>
            <person name="Zhang Y.Q."/>
            <person name="Mitsuda N."/>
            <person name="Wang M."/>
            <person name="Liu G.H."/>
            <person name="Pecoraro L."/>
            <person name="Huang H.X."/>
            <person name="Xiao X.J."/>
            <person name="Lin M."/>
            <person name="Wu X.Y."/>
            <person name="Wu W.L."/>
            <person name="Chen Y.Y."/>
            <person name="Chang S.B."/>
            <person name="Sakamoto S."/>
            <person name="Ohme-Takagi M."/>
            <person name="Yagi M."/>
            <person name="Zeng S.J."/>
            <person name="Shen C.Y."/>
            <person name="Yeh C.M."/>
            <person name="Luo Y.B."/>
            <person name="Tsai W.C."/>
            <person name="Van de Peer Y."/>
            <person name="Liu Z.J."/>
        </authorList>
    </citation>
    <scope>NUCLEOTIDE SEQUENCE [LARGE SCALE GENOMIC DNA]</scope>
    <source>
        <tissue evidence="2">The whole plant</tissue>
    </source>
</reference>
<feature type="compositionally biased region" description="Polar residues" evidence="1">
    <location>
        <begin position="97"/>
        <end position="109"/>
    </location>
</feature>
<gene>
    <name evidence="2" type="ORF">MA16_Dca014865</name>
</gene>
<evidence type="ECO:0000313" key="3">
    <source>
        <dbReference type="Proteomes" id="UP000233837"/>
    </source>
</evidence>
<sequence>MTMHGGTSQLDSVDCKMAALLSPDSDVSQALSFQDREEISQLYLKQFVDLYGTIDETRLAWERHRKLFPHIMRPSSIFDYSSHGFQIQSKKTEGRKGTQTNSPNHSSENPSKKVLIKHAFENHSPVNMPIILPEETLNCDLKSYGKADNDKESQESIAAEANHIHEPSFPGGSIIDVINEIVQESQNVAQIPDASSEYHETEMPAQSYMQNGNLEPPALDNLSIGSTDYATRQTNTVTSHDNNAPQEETSKEDGNKFEGDGDDGEVSIIHSSGEKILKSDSDGLEKLQEYSSHSHPTNHATRPRIKTEEQLKFEAKIDTIQALPVNAEYPQIASGGGQWAQLCYGVQGVADPNSILCGNIQPSNPQQSQMQNQSGGTNQEVYLTQSHVSLNPSLPNSQDPQANHTQLQYQLAASQAYTNPGLAFFGQHMQQPAVLYAPDQQVQHASSQTQTHAYQNVSQSDERYGYYQSFQGYEPHMWQYYQNLYYLQQQQLQQRQQGQQMNDSHKQQLTDHSKATSSQQESLENLEERVQLQVHTDTQQHNRNLDEKLNASTKQQNQQEKQEESTQPYQQSTLVMNSEQYQLLYLQQQQHFYLQQQQHHQMYMQQQQQQQQQQQLLLFQQQQLLQLQHQPMQLQQQQQSPYPQQDYQLQHQTNAVELKAVESNVYAQGKGDPLQSAAGQSANSHSIKQSVNSPNG</sequence>
<reference evidence="2 3" key="1">
    <citation type="journal article" date="2016" name="Sci. Rep.">
        <title>The Dendrobium catenatum Lindl. genome sequence provides insights into polysaccharide synthase, floral development and adaptive evolution.</title>
        <authorList>
            <person name="Zhang G.Q."/>
            <person name="Xu Q."/>
            <person name="Bian C."/>
            <person name="Tsai W.C."/>
            <person name="Yeh C.M."/>
            <person name="Liu K.W."/>
            <person name="Yoshida K."/>
            <person name="Zhang L.S."/>
            <person name="Chang S.B."/>
            <person name="Chen F."/>
            <person name="Shi Y."/>
            <person name="Su Y.Y."/>
            <person name="Zhang Y.Q."/>
            <person name="Chen L.J."/>
            <person name="Yin Y."/>
            <person name="Lin M."/>
            <person name="Huang H."/>
            <person name="Deng H."/>
            <person name="Wang Z.W."/>
            <person name="Zhu S.L."/>
            <person name="Zhao X."/>
            <person name="Deng C."/>
            <person name="Niu S.C."/>
            <person name="Huang J."/>
            <person name="Wang M."/>
            <person name="Liu G.H."/>
            <person name="Yang H.J."/>
            <person name="Xiao X.J."/>
            <person name="Hsiao Y.Y."/>
            <person name="Wu W.L."/>
            <person name="Chen Y.Y."/>
            <person name="Mitsuda N."/>
            <person name="Ohme-Takagi M."/>
            <person name="Luo Y.B."/>
            <person name="Van de Peer Y."/>
            <person name="Liu Z.J."/>
        </authorList>
    </citation>
    <scope>NUCLEOTIDE SEQUENCE [LARGE SCALE GENOMIC DNA]</scope>
    <source>
        <tissue evidence="2">The whole plant</tissue>
    </source>
</reference>
<evidence type="ECO:0000313" key="2">
    <source>
        <dbReference type="EMBL" id="PKU59123.1"/>
    </source>
</evidence>
<proteinExistence type="predicted"/>
<feature type="compositionally biased region" description="Polar residues" evidence="1">
    <location>
        <begin position="677"/>
        <end position="696"/>
    </location>
</feature>
<dbReference type="STRING" id="906689.A0A2I0V6T9"/>
<dbReference type="EMBL" id="KZ504159">
    <property type="protein sequence ID" value="PKU59123.1"/>
    <property type="molecule type" value="Genomic_DNA"/>
</dbReference>
<feature type="compositionally biased region" description="Polar residues" evidence="1">
    <location>
        <begin position="236"/>
        <end position="247"/>
    </location>
</feature>
<feature type="region of interest" description="Disordered" evidence="1">
    <location>
        <begin position="89"/>
        <end position="111"/>
    </location>
</feature>
<evidence type="ECO:0000256" key="1">
    <source>
        <dbReference type="SAM" id="MobiDB-lite"/>
    </source>
</evidence>
<feature type="compositionally biased region" description="Basic and acidic residues" evidence="1">
    <location>
        <begin position="248"/>
        <end position="259"/>
    </location>
</feature>
<feature type="region of interest" description="Disordered" evidence="1">
    <location>
        <begin position="495"/>
        <end position="526"/>
    </location>
</feature>
<dbReference type="AlphaFoldDB" id="A0A2I0V6T9"/>
<protein>
    <submittedName>
        <fullName evidence="2">Uncharacterized protein</fullName>
    </submittedName>
</protein>
<feature type="compositionally biased region" description="Basic and acidic residues" evidence="1">
    <location>
        <begin position="503"/>
        <end position="514"/>
    </location>
</feature>